<dbReference type="GO" id="GO:0000334">
    <property type="term" value="F:3-hydroxyanthranilate 3,4-dioxygenase activity"/>
    <property type="evidence" value="ECO:0007669"/>
    <property type="project" value="UniProtKB-UniRule"/>
</dbReference>
<feature type="binding site" evidence="7">
    <location>
        <position position="75"/>
    </location>
    <ligand>
        <name>substrate</name>
    </ligand>
</feature>
<dbReference type="Gene3D" id="2.60.120.10">
    <property type="entry name" value="Jelly Rolls"/>
    <property type="match status" value="1"/>
</dbReference>
<feature type="binding site" evidence="7">
    <location>
        <position position="117"/>
    </location>
    <ligand>
        <name>substrate</name>
    </ligand>
</feature>
<dbReference type="PANTHER" id="PTHR15497">
    <property type="entry name" value="3-HYDROXYANTHRANILATE 3,4-DIOXYGENASE"/>
    <property type="match status" value="1"/>
</dbReference>
<dbReference type="GO" id="GO:0009435">
    <property type="term" value="P:NAD+ biosynthetic process"/>
    <property type="evidence" value="ECO:0007669"/>
    <property type="project" value="UniProtKB-UniPathway"/>
</dbReference>
<comment type="catalytic activity">
    <reaction evidence="7">
        <text>3-hydroxyanthranilate + O2 = (2Z,4Z)-2-amino-3-carboxymuconate 6-semialdehyde</text>
        <dbReference type="Rhea" id="RHEA:17953"/>
        <dbReference type="ChEBI" id="CHEBI:15379"/>
        <dbReference type="ChEBI" id="CHEBI:36559"/>
        <dbReference type="ChEBI" id="CHEBI:77612"/>
        <dbReference type="EC" id="1.13.11.6"/>
    </reaction>
</comment>
<dbReference type="EC" id="1.13.11.6" evidence="7"/>
<gene>
    <name evidence="7 8" type="primary">nbaC</name>
    <name evidence="8" type="ORF">J0M35_10580</name>
</gene>
<dbReference type="InterPro" id="IPR014710">
    <property type="entry name" value="RmlC-like_jellyroll"/>
</dbReference>
<dbReference type="InterPro" id="IPR011051">
    <property type="entry name" value="RmlC_Cupin_sf"/>
</dbReference>
<feature type="binding site" evidence="7">
    <location>
        <position position="65"/>
    </location>
    <ligand>
        <name>O2</name>
        <dbReference type="ChEBI" id="CHEBI:15379"/>
    </ligand>
</feature>
<evidence type="ECO:0000256" key="4">
    <source>
        <dbReference type="ARBA" id="ARBA00022964"/>
    </source>
</evidence>
<dbReference type="GO" id="GO:0043420">
    <property type="term" value="P:anthranilate metabolic process"/>
    <property type="evidence" value="ECO:0007669"/>
    <property type="project" value="UniProtKB-UniRule"/>
</dbReference>
<dbReference type="GO" id="GO:0005737">
    <property type="term" value="C:cytoplasm"/>
    <property type="evidence" value="ECO:0007669"/>
    <property type="project" value="TreeGrafter"/>
</dbReference>
<evidence type="ECO:0000313" key="8">
    <source>
        <dbReference type="EMBL" id="MBN8660801.1"/>
    </source>
</evidence>
<feature type="binding site" evidence="7">
    <location>
        <position position="69"/>
    </location>
    <ligand>
        <name>Fe cation</name>
        <dbReference type="ChEBI" id="CHEBI:24875"/>
        <label>1</label>
        <note>catalytic</note>
    </ligand>
</feature>
<comment type="pathway">
    <text evidence="7">Cofactor biosynthesis; NAD(+) biosynthesis; quinolinate from L-kynurenine: step 3/3.</text>
</comment>
<dbReference type="EMBL" id="JAFLCK010000013">
    <property type="protein sequence ID" value="MBN8660801.1"/>
    <property type="molecule type" value="Genomic_DNA"/>
</dbReference>
<feature type="binding site" evidence="7">
    <location>
        <position position="182"/>
    </location>
    <ligand>
        <name>Fe cation</name>
        <dbReference type="ChEBI" id="CHEBI:24875"/>
        <label>2</label>
    </ligand>
</feature>
<dbReference type="GO" id="GO:0008198">
    <property type="term" value="F:ferrous iron binding"/>
    <property type="evidence" value="ECO:0007669"/>
    <property type="project" value="UniProtKB-UniRule"/>
</dbReference>
<evidence type="ECO:0000256" key="6">
    <source>
        <dbReference type="ARBA" id="ARBA00023004"/>
    </source>
</evidence>
<evidence type="ECO:0000256" key="3">
    <source>
        <dbReference type="ARBA" id="ARBA00022723"/>
    </source>
</evidence>
<dbReference type="HAMAP" id="MF_00825">
    <property type="entry name" value="3_HAO"/>
    <property type="match status" value="1"/>
</dbReference>
<evidence type="ECO:0000256" key="5">
    <source>
        <dbReference type="ARBA" id="ARBA00023002"/>
    </source>
</evidence>
<dbReference type="Proteomes" id="UP000664277">
    <property type="component" value="Unassembled WGS sequence"/>
</dbReference>
<evidence type="ECO:0000313" key="9">
    <source>
        <dbReference type="Proteomes" id="UP000664277"/>
    </source>
</evidence>
<keyword evidence="2 7" id="KW-0662">Pyridine nucleotide biosynthesis</keyword>
<accession>A0A8J7TM98</accession>
<dbReference type="GO" id="GO:0006569">
    <property type="term" value="P:L-tryptophan catabolic process"/>
    <property type="evidence" value="ECO:0007669"/>
    <property type="project" value="UniProtKB-UniRule"/>
</dbReference>
<dbReference type="NCBIfam" id="NF009763">
    <property type="entry name" value="PRK13264.1"/>
    <property type="match status" value="1"/>
</dbReference>
<feature type="binding site" evidence="7">
    <location>
        <position position="142"/>
    </location>
    <ligand>
        <name>Fe cation</name>
        <dbReference type="ChEBI" id="CHEBI:24875"/>
        <label>2</label>
    </ligand>
</feature>
<evidence type="ECO:0000256" key="1">
    <source>
        <dbReference type="ARBA" id="ARBA00002752"/>
    </source>
</evidence>
<feature type="binding site" evidence="7">
    <location>
        <position position="145"/>
    </location>
    <ligand>
        <name>Fe cation</name>
        <dbReference type="ChEBI" id="CHEBI:24875"/>
        <label>2</label>
    </ligand>
</feature>
<feature type="binding site" evidence="7">
    <location>
        <position position="179"/>
    </location>
    <ligand>
        <name>Fe cation</name>
        <dbReference type="ChEBI" id="CHEBI:24875"/>
        <label>2</label>
    </ligand>
</feature>
<dbReference type="GO" id="GO:0019805">
    <property type="term" value="P:quinolinate biosynthetic process"/>
    <property type="evidence" value="ECO:0007669"/>
    <property type="project" value="UniProtKB-UniRule"/>
</dbReference>
<keyword evidence="5 7" id="KW-0560">Oxidoreductase</keyword>
<keyword evidence="6 7" id="KW-0408">Iron</keyword>
<dbReference type="SUPFAM" id="SSF51182">
    <property type="entry name" value="RmlC-like cupins"/>
    <property type="match status" value="1"/>
</dbReference>
<dbReference type="UniPathway" id="UPA00253">
    <property type="reaction ID" value="UER00330"/>
</dbReference>
<dbReference type="InterPro" id="IPR010329">
    <property type="entry name" value="3hydroanth_dOase"/>
</dbReference>
<keyword evidence="4 7" id="KW-0223">Dioxygenase</keyword>
<keyword evidence="3 7" id="KW-0479">Metal-binding</keyword>
<dbReference type="CDD" id="cd06123">
    <property type="entry name" value="cupin_HAO"/>
    <property type="match status" value="1"/>
</dbReference>
<comment type="similarity">
    <text evidence="7">Belongs to the 3-HAO family.</text>
</comment>
<reference evidence="8" key="1">
    <citation type="submission" date="2021-02" db="EMBL/GenBank/DDBJ databases">
        <title>Genome-Resolved Metagenomics of a Microbial Community Performing Photosynthetic Biological Nutrient Removal.</title>
        <authorList>
            <person name="Mcdaniel E.A."/>
        </authorList>
    </citation>
    <scope>NUCLEOTIDE SEQUENCE</scope>
    <source>
        <strain evidence="8">UWPOB_OBS1</strain>
    </source>
</reference>
<dbReference type="AlphaFoldDB" id="A0A8J7TM98"/>
<evidence type="ECO:0000256" key="2">
    <source>
        <dbReference type="ARBA" id="ARBA00022642"/>
    </source>
</evidence>
<comment type="cofactor">
    <cofactor evidence="7">
        <name>Fe(2+)</name>
        <dbReference type="ChEBI" id="CHEBI:29033"/>
    </cofactor>
    <text evidence="7">Binds 2 Fe(2+) ions per subunit.</text>
</comment>
<feature type="binding site" evidence="7">
    <location>
        <position position="127"/>
    </location>
    <ligand>
        <name>substrate</name>
    </ligand>
</feature>
<organism evidence="8 9">
    <name type="scientific">Candidatus Obscuribacter phosphatis</name>
    <dbReference type="NCBI Taxonomy" id="1906157"/>
    <lineage>
        <taxon>Bacteria</taxon>
        <taxon>Bacillati</taxon>
        <taxon>Candidatus Melainabacteria</taxon>
        <taxon>Candidatus Obscuribacterales</taxon>
        <taxon>Candidatus Obscuribacteraceae</taxon>
        <taxon>Candidatus Obscuribacter</taxon>
    </lineage>
</organism>
<comment type="caution">
    <text evidence="8">The sequence shown here is derived from an EMBL/GenBank/DDBJ whole genome shotgun (WGS) entry which is preliminary data.</text>
</comment>
<feature type="binding site" evidence="7">
    <location>
        <position position="113"/>
    </location>
    <ligand>
        <name>Fe cation</name>
        <dbReference type="ChEBI" id="CHEBI:24875"/>
        <label>1</label>
        <note>catalytic</note>
    </ligand>
</feature>
<proteinExistence type="inferred from homology"/>
<dbReference type="NCBIfam" id="TIGR03037">
    <property type="entry name" value="anthran_nbaC"/>
    <property type="match status" value="1"/>
</dbReference>
<sequence length="190" mass="21797">MAGLLPPESNELFGRLKISVGRLKTINFKRWIDENRHLLKPPVGNKLIWEDREFIVMVVGGPNKRTDYHVNGGEEFFYQVEGNMTLKVYDEGCLQDVPINEGEIFLLPPGVPHSPQRPEGTVGLVIEKKREEGELDGFVWFCQGCGEKLYDEYFHLTNIVTQFPPIFERFYASDENTTCKKCGLKMTKPN</sequence>
<protein>
    <recommendedName>
        <fullName evidence="7">3-hydroxyanthranilate 3,4-dioxygenase</fullName>
        <ecNumber evidence="7">1.13.11.6</ecNumber>
    </recommendedName>
    <alternativeName>
        <fullName evidence="7">3-hydroxyanthranilate oxygenase</fullName>
        <shortName evidence="7">3-HAO</shortName>
    </alternativeName>
    <alternativeName>
        <fullName evidence="7">3-hydroxyanthranilic acid dioxygenase</fullName>
        <shortName evidence="7">HAD</shortName>
    </alternativeName>
</protein>
<name>A0A8J7TM98_9BACT</name>
<comment type="function">
    <text evidence="1 7">Catalyzes the oxidative ring opening of 3-hydroxyanthranilate to 2-amino-3-carboxymuconate semialdehyde, which spontaneously cyclizes to quinolinate.</text>
</comment>
<feature type="binding site" evidence="7">
    <location>
        <position position="75"/>
    </location>
    <ligand>
        <name>Fe cation</name>
        <dbReference type="ChEBI" id="CHEBI:24875"/>
        <label>1</label>
        <note>catalytic</note>
    </ligand>
</feature>
<dbReference type="PANTHER" id="PTHR15497:SF1">
    <property type="entry name" value="3-HYDROXYANTHRANILATE 3,4-DIOXYGENASE"/>
    <property type="match status" value="1"/>
</dbReference>
<dbReference type="Pfam" id="PF06052">
    <property type="entry name" value="3-HAO"/>
    <property type="match status" value="1"/>
</dbReference>
<evidence type="ECO:0000256" key="7">
    <source>
        <dbReference type="HAMAP-Rule" id="MF_00825"/>
    </source>
</evidence>